<protein>
    <submittedName>
        <fullName evidence="1">Uncharacterized protein</fullName>
    </submittedName>
</protein>
<dbReference type="EMBL" id="ACYE01000086">
    <property type="protein sequence ID" value="EFE43527.1"/>
    <property type="molecule type" value="Genomic_DNA"/>
</dbReference>
<organism evidence="1 2">
    <name type="scientific">Trichophyton verrucosum (strain HKI 0517)</name>
    <dbReference type="NCBI Taxonomy" id="663202"/>
    <lineage>
        <taxon>Eukaryota</taxon>
        <taxon>Fungi</taxon>
        <taxon>Dikarya</taxon>
        <taxon>Ascomycota</taxon>
        <taxon>Pezizomycotina</taxon>
        <taxon>Eurotiomycetes</taxon>
        <taxon>Eurotiomycetidae</taxon>
        <taxon>Onygenales</taxon>
        <taxon>Arthrodermataceae</taxon>
        <taxon>Trichophyton</taxon>
    </lineage>
</organism>
<evidence type="ECO:0000313" key="2">
    <source>
        <dbReference type="Proteomes" id="UP000008383"/>
    </source>
</evidence>
<dbReference type="KEGG" id="tve:TRV_01696"/>
<comment type="caution">
    <text evidence="1">The sequence shown here is derived from an EMBL/GenBank/DDBJ whole genome shotgun (WGS) entry which is preliminary data.</text>
</comment>
<dbReference type="HOGENOM" id="CLU_2051361_0_0_1"/>
<gene>
    <name evidence="1" type="ORF">TRV_01696</name>
</gene>
<dbReference type="GeneID" id="9577135"/>
<sequence length="120" mass="13192">MRLVGNKRRNSYAWTKCPSSWNKGTLAFVVVDTLLNAGFERGLLALSGAGADIVGSSLVSTSYAASPGAHMMRLVEVLAAAVELCHVRLEFEAEEEEREYDPEEGFPWELQGYTVDVVRP</sequence>
<evidence type="ECO:0000313" key="1">
    <source>
        <dbReference type="EMBL" id="EFE43527.1"/>
    </source>
</evidence>
<dbReference type="Proteomes" id="UP000008383">
    <property type="component" value="Unassembled WGS sequence"/>
</dbReference>
<dbReference type="RefSeq" id="XP_003024138.1">
    <property type="nucleotide sequence ID" value="XM_003024092.1"/>
</dbReference>
<reference evidence="2" key="1">
    <citation type="journal article" date="2011" name="Genome Biol.">
        <title>Comparative and functional genomics provide insights into the pathogenicity of dermatophytic fungi.</title>
        <authorList>
            <person name="Burmester A."/>
            <person name="Shelest E."/>
            <person name="Gloeckner G."/>
            <person name="Heddergott C."/>
            <person name="Schindler S."/>
            <person name="Staib P."/>
            <person name="Heidel A."/>
            <person name="Felder M."/>
            <person name="Petzold A."/>
            <person name="Szafranski K."/>
            <person name="Feuermann M."/>
            <person name="Pedruzzi I."/>
            <person name="Priebe S."/>
            <person name="Groth M."/>
            <person name="Winkler R."/>
            <person name="Li W."/>
            <person name="Kniemeyer O."/>
            <person name="Schroeckh V."/>
            <person name="Hertweck C."/>
            <person name="Hube B."/>
            <person name="White T.C."/>
            <person name="Platzer M."/>
            <person name="Guthke R."/>
            <person name="Heitman J."/>
            <person name="Woestemeyer J."/>
            <person name="Zipfel P.F."/>
            <person name="Monod M."/>
            <person name="Brakhage A.A."/>
        </authorList>
    </citation>
    <scope>NUCLEOTIDE SEQUENCE [LARGE SCALE GENOMIC DNA]</scope>
    <source>
        <strain evidence="2">HKI 0517</strain>
    </source>
</reference>
<name>D4D3N6_TRIVH</name>
<dbReference type="AlphaFoldDB" id="D4D3N6"/>
<proteinExistence type="predicted"/>
<accession>D4D3N6</accession>
<keyword evidence="2" id="KW-1185">Reference proteome</keyword>